<dbReference type="PANTHER" id="PTHR31673:SF3">
    <property type="entry name" value="COBRA-LIKE PROTEIN 4"/>
    <property type="match status" value="1"/>
</dbReference>
<evidence type="ECO:0000259" key="5">
    <source>
        <dbReference type="Pfam" id="PF25079"/>
    </source>
</evidence>
<dbReference type="GO" id="GO:0010215">
    <property type="term" value="P:cellulose microfibril organization"/>
    <property type="evidence" value="ECO:0007669"/>
    <property type="project" value="InterPro"/>
</dbReference>
<evidence type="ECO:0000256" key="1">
    <source>
        <dbReference type="ARBA" id="ARBA00005507"/>
    </source>
</evidence>
<evidence type="ECO:0000256" key="2">
    <source>
        <dbReference type="ARBA" id="ARBA00022729"/>
    </source>
</evidence>
<dbReference type="InterPro" id="IPR006918">
    <property type="entry name" value="COBRA_pln"/>
</dbReference>
<dbReference type="Pfam" id="PF25079">
    <property type="entry name" value="COB_C"/>
    <property type="match status" value="1"/>
</dbReference>
<name>A0A176W6S7_MARPO</name>
<reference evidence="6" key="1">
    <citation type="submission" date="2016-03" db="EMBL/GenBank/DDBJ databases">
        <title>Mechanisms controlling the formation of the plant cell surface in tip-growing cells are functionally conserved among land plants.</title>
        <authorList>
            <person name="Honkanen S."/>
            <person name="Jones V.A."/>
            <person name="Morieri G."/>
            <person name="Champion C."/>
            <person name="Hetherington A.J."/>
            <person name="Kelly S."/>
            <person name="Saint-Marcoux D."/>
            <person name="Proust H."/>
            <person name="Prescott H."/>
            <person name="Dolan L."/>
        </authorList>
    </citation>
    <scope>NUCLEOTIDE SEQUENCE [LARGE SCALE GENOMIC DNA]</scope>
    <source>
        <tissue evidence="6">Whole gametophyte</tissue>
    </source>
</reference>
<dbReference type="PANTHER" id="PTHR31673">
    <property type="entry name" value="PROTEIN COBRA"/>
    <property type="match status" value="1"/>
</dbReference>
<protein>
    <recommendedName>
        <fullName evidence="5">COBRA C-terminal domain-containing protein</fullName>
    </recommendedName>
</protein>
<dbReference type="GO" id="GO:0052324">
    <property type="term" value="P:plant-type cell wall cellulose biosynthetic process"/>
    <property type="evidence" value="ECO:0007669"/>
    <property type="project" value="TreeGrafter"/>
</dbReference>
<evidence type="ECO:0000313" key="6">
    <source>
        <dbReference type="EMBL" id="OAE28075.1"/>
    </source>
</evidence>
<feature type="region of interest" description="Disordered" evidence="4">
    <location>
        <begin position="24"/>
        <end position="43"/>
    </location>
</feature>
<accession>A0A176W6S7</accession>
<keyword evidence="2" id="KW-0732">Signal</keyword>
<sequence>MHARVADVEGSTVGGSLRVRGGVEMASSARGDRSASQLNPNPTGVAVAVDATEVRIGGSGGGWAGTGAGSGVAMGRGRWPPRQLATEEHSRVDWSKRRAQRSWKLVSDGALALAMFFGGEFLPGQAGNSFIDEQAQLLTKSIVSSLLQHQPRMATMSSLCIRSFWTLVLVSLIAVSVPPAGAWDPLDPNGNILIRWDIMGWTADGYVATVNIINTQQYRGLKSYQLGWHWGKKEIIWTMQGARATEQGDCTRVPTTPPPHSCISTPEIIDLQPGVAYNQQTANCCRNGVISPVAQDPKNSISSFQITVGRSGNTNTTILIPEKLTLKSPDPGYTCSALKKVLPTKFPSPDGKRNTQAYVTWNATCAYSQFLAQKAPTCCVSLSAFYSSKIVPCMDCACNCAPNSTSEGLHQLPGTDQTCVAPNDKKALQMALTTGKKAPNLFCTKDMCPIKIHWHLKENYKEHWRAKVTITNRNLQQNYTNWNLVLQHPNFVNLTTSFSFTQKALTPYGDVANDTSLFWGVKYYNDMLMQAGAEGNVQSELLFAKDSYFTLNKGWGFPSRVYFNGDDCVLPDAADYPMLPNGSTKVRGGLVVILCTLLSAAISLTSLF</sequence>
<keyword evidence="7" id="KW-1185">Reference proteome</keyword>
<evidence type="ECO:0000313" key="7">
    <source>
        <dbReference type="Proteomes" id="UP000077202"/>
    </source>
</evidence>
<keyword evidence="3" id="KW-0325">Glycoprotein</keyword>
<evidence type="ECO:0000256" key="4">
    <source>
        <dbReference type="SAM" id="MobiDB-lite"/>
    </source>
</evidence>
<dbReference type="EMBL" id="LVLJ01001770">
    <property type="protein sequence ID" value="OAE28075.1"/>
    <property type="molecule type" value="Genomic_DNA"/>
</dbReference>
<gene>
    <name evidence="6" type="ORF">AXG93_4577s1060</name>
</gene>
<dbReference type="GO" id="GO:0005886">
    <property type="term" value="C:plasma membrane"/>
    <property type="evidence" value="ECO:0007669"/>
    <property type="project" value="TreeGrafter"/>
</dbReference>
<dbReference type="AlphaFoldDB" id="A0A176W6S7"/>
<feature type="domain" description="COBRA C-terminal" evidence="5">
    <location>
        <begin position="377"/>
        <end position="573"/>
    </location>
</feature>
<evidence type="ECO:0000256" key="3">
    <source>
        <dbReference type="ARBA" id="ARBA00023180"/>
    </source>
</evidence>
<proteinExistence type="inferred from homology"/>
<dbReference type="InterPro" id="IPR056900">
    <property type="entry name" value="COB_C"/>
</dbReference>
<dbReference type="Proteomes" id="UP000077202">
    <property type="component" value="Unassembled WGS sequence"/>
</dbReference>
<comment type="caution">
    <text evidence="6">The sequence shown here is derived from an EMBL/GenBank/DDBJ whole genome shotgun (WGS) entry which is preliminary data.</text>
</comment>
<comment type="similarity">
    <text evidence="1">Belongs to the COBRA family.</text>
</comment>
<dbReference type="Pfam" id="PF04833">
    <property type="entry name" value="COBRA"/>
    <property type="match status" value="1"/>
</dbReference>
<organism evidence="6 7">
    <name type="scientific">Marchantia polymorpha subsp. ruderalis</name>
    <dbReference type="NCBI Taxonomy" id="1480154"/>
    <lineage>
        <taxon>Eukaryota</taxon>
        <taxon>Viridiplantae</taxon>
        <taxon>Streptophyta</taxon>
        <taxon>Embryophyta</taxon>
        <taxon>Marchantiophyta</taxon>
        <taxon>Marchantiopsida</taxon>
        <taxon>Marchantiidae</taxon>
        <taxon>Marchantiales</taxon>
        <taxon>Marchantiaceae</taxon>
        <taxon>Marchantia</taxon>
    </lineage>
</organism>